<dbReference type="EMBL" id="LJUO01000087">
    <property type="protein sequence ID" value="KPK70547.1"/>
    <property type="molecule type" value="Genomic_DNA"/>
</dbReference>
<feature type="transmembrane region" description="Helical" evidence="6">
    <location>
        <begin position="440"/>
        <end position="457"/>
    </location>
</feature>
<evidence type="ECO:0000256" key="1">
    <source>
        <dbReference type="ARBA" id="ARBA00004651"/>
    </source>
</evidence>
<feature type="transmembrane region" description="Helical" evidence="6">
    <location>
        <begin position="390"/>
        <end position="410"/>
    </location>
</feature>
<protein>
    <recommendedName>
        <fullName evidence="7">ComEC/Rec2-related protein domain-containing protein</fullName>
    </recommendedName>
</protein>
<reference evidence="8 9" key="1">
    <citation type="journal article" date="2015" name="Microbiome">
        <title>Genomic resolution of linkages in carbon, nitrogen, and sulfur cycling among widespread estuary sediment bacteria.</title>
        <authorList>
            <person name="Baker B.J."/>
            <person name="Lazar C.S."/>
            <person name="Teske A.P."/>
            <person name="Dick G.J."/>
        </authorList>
    </citation>
    <scope>NUCLEOTIDE SEQUENCE [LARGE SCALE GENOMIC DNA]</scope>
    <source>
        <strain evidence="8">SM23_60</strain>
    </source>
</reference>
<sequence length="608" mass="67017">MVMQSVLGTPLFINACLGIIVLLLSLWRGWFLYVALVFLVAMNATLHTSQTIPVTAREAVFSGTVISEQPQETYVQLLFRIDQVQSGNRNIQLSETVLFYAETGKTYLGRHLLIRGRIKNAPYGRRPHILAGRIVVTATATSITGAIQASVNQFVDGTLGAVLSPMHADIAMSLLLGGSGRVGRDVRDAFSRAGVLHILAVSGLHVGFVAAFAGFLLLFVPLSPQIKFVLTMFVLLLYAAVTGFRSSVCRATVMAFLFGSAVLIQRNVTPLHILNVTALAFLVINPLALFDLSTQLSFAAVYGIVVLFPRCNERIVRYVHNRFVRRLLTIMAVSLSAQTFVSPLLVYYFHQLPTCAVISNCLIVPLAWVTVLLLFLCLSVGALSVVGAHLVAYLVSIALNAIIVVSSLFANFPFSTVALHISPLLFIPFYSLFFALTRKAAIFVIVGILILCSLGRLPHYTVIIKDENTSIIVCHNESTVVVTREKRNSRVQAFLARHHIRKITCLVAPHGCRVSAQRFCPLPDVLHVKKIGVGPLDFEIGSRMLLRYGTVQIPLFNEDMNNANGHEIVYIVTNGTRVYQYNAPRFGSVVDQMLVDVRLYLLKVMFLF</sequence>
<feature type="transmembrane region" description="Helical" evidence="6">
    <location>
        <begin position="362"/>
        <end position="383"/>
    </location>
</feature>
<dbReference type="Proteomes" id="UP000051096">
    <property type="component" value="Unassembled WGS sequence"/>
</dbReference>
<dbReference type="InterPro" id="IPR004477">
    <property type="entry name" value="ComEC_N"/>
</dbReference>
<keyword evidence="5 6" id="KW-0472">Membrane</keyword>
<evidence type="ECO:0000256" key="4">
    <source>
        <dbReference type="ARBA" id="ARBA00022989"/>
    </source>
</evidence>
<evidence type="ECO:0000313" key="9">
    <source>
        <dbReference type="Proteomes" id="UP000051096"/>
    </source>
</evidence>
<proteinExistence type="predicted"/>
<dbReference type="PANTHER" id="PTHR30619">
    <property type="entry name" value="DNA INTERNALIZATION/COMPETENCE PROTEIN COMEC/REC2"/>
    <property type="match status" value="1"/>
</dbReference>
<evidence type="ECO:0000259" key="7">
    <source>
        <dbReference type="Pfam" id="PF03772"/>
    </source>
</evidence>
<dbReference type="InterPro" id="IPR052159">
    <property type="entry name" value="Competence_DNA_uptake"/>
</dbReference>
<evidence type="ECO:0000256" key="6">
    <source>
        <dbReference type="SAM" id="Phobius"/>
    </source>
</evidence>
<feature type="transmembrane region" description="Helical" evidence="6">
    <location>
        <begin position="194"/>
        <end position="220"/>
    </location>
</feature>
<comment type="caution">
    <text evidence="8">The sequence shown here is derived from an EMBL/GenBank/DDBJ whole genome shotgun (WGS) entry which is preliminary data.</text>
</comment>
<name>A0A0S8GBP2_UNCW3</name>
<keyword evidence="4 6" id="KW-1133">Transmembrane helix</keyword>
<feature type="transmembrane region" description="Helical" evidence="6">
    <location>
        <begin position="12"/>
        <end position="41"/>
    </location>
</feature>
<feature type="transmembrane region" description="Helical" evidence="6">
    <location>
        <begin position="328"/>
        <end position="350"/>
    </location>
</feature>
<organism evidence="8 9">
    <name type="scientific">candidate division WOR_3 bacterium SM23_60</name>
    <dbReference type="NCBI Taxonomy" id="1703780"/>
    <lineage>
        <taxon>Bacteria</taxon>
        <taxon>Bacteria division WOR-3</taxon>
    </lineage>
</organism>
<evidence type="ECO:0000256" key="5">
    <source>
        <dbReference type="ARBA" id="ARBA00023136"/>
    </source>
</evidence>
<gene>
    <name evidence="8" type="ORF">AMJ87_08665</name>
</gene>
<feature type="transmembrane region" description="Helical" evidence="6">
    <location>
        <begin position="416"/>
        <end position="433"/>
    </location>
</feature>
<dbReference type="PANTHER" id="PTHR30619:SF1">
    <property type="entry name" value="RECOMBINATION PROTEIN 2"/>
    <property type="match status" value="1"/>
</dbReference>
<keyword evidence="3 6" id="KW-0812">Transmembrane</keyword>
<dbReference type="AlphaFoldDB" id="A0A0S8GBP2"/>
<evidence type="ECO:0000256" key="3">
    <source>
        <dbReference type="ARBA" id="ARBA00022692"/>
    </source>
</evidence>
<dbReference type="Pfam" id="PF03772">
    <property type="entry name" value="Competence"/>
    <property type="match status" value="1"/>
</dbReference>
<dbReference type="GO" id="GO:0005886">
    <property type="term" value="C:plasma membrane"/>
    <property type="evidence" value="ECO:0007669"/>
    <property type="project" value="UniProtKB-SubCell"/>
</dbReference>
<dbReference type="NCBIfam" id="TIGR00360">
    <property type="entry name" value="ComEC_N-term"/>
    <property type="match status" value="1"/>
</dbReference>
<comment type="subcellular location">
    <subcellularLocation>
        <location evidence="1">Cell membrane</location>
        <topology evidence="1">Multi-pass membrane protein</topology>
    </subcellularLocation>
</comment>
<feature type="transmembrane region" description="Helical" evidence="6">
    <location>
        <begin position="226"/>
        <end position="244"/>
    </location>
</feature>
<feature type="transmembrane region" description="Helical" evidence="6">
    <location>
        <begin position="288"/>
        <end position="308"/>
    </location>
</feature>
<feature type="domain" description="ComEC/Rec2-related protein" evidence="7">
    <location>
        <begin position="174"/>
        <end position="436"/>
    </location>
</feature>
<accession>A0A0S8GBP2</accession>
<evidence type="ECO:0000313" key="8">
    <source>
        <dbReference type="EMBL" id="KPK70547.1"/>
    </source>
</evidence>
<keyword evidence="2" id="KW-1003">Cell membrane</keyword>
<evidence type="ECO:0000256" key="2">
    <source>
        <dbReference type="ARBA" id="ARBA00022475"/>
    </source>
</evidence>